<dbReference type="OrthoDB" id="10689316at2759"/>
<feature type="compositionally biased region" description="Basic residues" evidence="1">
    <location>
        <begin position="299"/>
        <end position="319"/>
    </location>
</feature>
<gene>
    <name evidence="3" type="primary">LOC113207124</name>
</gene>
<feature type="region of interest" description="Disordered" evidence="1">
    <location>
        <begin position="1"/>
        <end position="86"/>
    </location>
</feature>
<feature type="compositionally biased region" description="Polar residues" evidence="1">
    <location>
        <begin position="556"/>
        <end position="575"/>
    </location>
</feature>
<feature type="region of interest" description="Disordered" evidence="1">
    <location>
        <begin position="767"/>
        <end position="795"/>
    </location>
</feature>
<evidence type="ECO:0000313" key="2">
    <source>
        <dbReference type="Proteomes" id="UP000504606"/>
    </source>
</evidence>
<name>A0A9C6X8C0_FRAOC</name>
<dbReference type="AlphaFoldDB" id="A0A9C6X8C0"/>
<proteinExistence type="predicted"/>
<dbReference type="KEGG" id="foc:113207124"/>
<dbReference type="GeneID" id="113207124"/>
<feature type="compositionally biased region" description="Basic and acidic residues" evidence="1">
    <location>
        <begin position="320"/>
        <end position="336"/>
    </location>
</feature>
<feature type="compositionally biased region" description="Polar residues" evidence="1">
    <location>
        <begin position="361"/>
        <end position="375"/>
    </location>
</feature>
<organism evidence="2 3">
    <name type="scientific">Frankliniella occidentalis</name>
    <name type="common">Western flower thrips</name>
    <name type="synonym">Euthrips occidentalis</name>
    <dbReference type="NCBI Taxonomy" id="133901"/>
    <lineage>
        <taxon>Eukaryota</taxon>
        <taxon>Metazoa</taxon>
        <taxon>Ecdysozoa</taxon>
        <taxon>Arthropoda</taxon>
        <taxon>Hexapoda</taxon>
        <taxon>Insecta</taxon>
        <taxon>Pterygota</taxon>
        <taxon>Neoptera</taxon>
        <taxon>Paraneoptera</taxon>
        <taxon>Thysanoptera</taxon>
        <taxon>Terebrantia</taxon>
        <taxon>Thripoidea</taxon>
        <taxon>Thripidae</taxon>
        <taxon>Frankliniella</taxon>
    </lineage>
</organism>
<feature type="region of interest" description="Disordered" evidence="1">
    <location>
        <begin position="124"/>
        <end position="199"/>
    </location>
</feature>
<keyword evidence="2" id="KW-1185">Reference proteome</keyword>
<reference evidence="3" key="1">
    <citation type="submission" date="2025-08" db="UniProtKB">
        <authorList>
            <consortium name="RefSeq"/>
        </authorList>
    </citation>
    <scope>IDENTIFICATION</scope>
    <source>
        <tissue evidence="3">Whole organism</tissue>
    </source>
</reference>
<evidence type="ECO:0000313" key="3">
    <source>
        <dbReference type="RefSeq" id="XP_052131029.1"/>
    </source>
</evidence>
<feature type="compositionally biased region" description="Basic and acidic residues" evidence="1">
    <location>
        <begin position="252"/>
        <end position="267"/>
    </location>
</feature>
<feature type="compositionally biased region" description="Basic and acidic residues" evidence="1">
    <location>
        <begin position="76"/>
        <end position="86"/>
    </location>
</feature>
<feature type="region of interest" description="Disordered" evidence="1">
    <location>
        <begin position="214"/>
        <end position="376"/>
    </location>
</feature>
<dbReference type="Proteomes" id="UP000504606">
    <property type="component" value="Unplaced"/>
</dbReference>
<evidence type="ECO:0000256" key="1">
    <source>
        <dbReference type="SAM" id="MobiDB-lite"/>
    </source>
</evidence>
<protein>
    <submittedName>
        <fullName evidence="3">Uncharacterized protein LOC113207124 isoform X1</fullName>
    </submittedName>
</protein>
<sequence>MSQSPFEMAGQGPLPQQQHSVRPERAGVRPPQAREPPPQHPEAVFKVPQQPKRQKSLAEVLPDRRKVHDQSVPQGMHHDKSSDQNELQKKSLLELLSQRCKLQEQLFHQKVQREMSSLRVVQGLPSHQKVPHVKASHQKVHQHHEKSSHQKVHHDKSSHQKVPVVKSSHQKVPVVKSSHQKVPVVKSSHQKVPGVKSSHLKVPVVKSSHLKVPVVKSSHQKVPGVKLSHQQVPGIKTSHQKVPGVKSSHQKMLGEKSHLKVPGEKSSHQKLHHKKSSHQVHHEKSSHQKVSGEKSSNQKLHHEKSSHKMLPHGKSSHQKVLREKSSNHRLLHEKSSNQKLDSQQKVPYQGVPHSKPPHQMASASSLPRSKKTTQTEGRRDLLEKLFKYCKESHPPLPSGKNPLKGWTVRAALDLDILDLESPNCGPDWIKPPKELRHPLLWVSPSDPNFKNFRKLVVFLSLRFRLPLRRGVGEYLNSSSEPKLASPKVQSAKSVPETPHLKKSGSSKPSAKYYKPTTQEDSLKRLPSTVVGTATHVPPDQESRSKSLSETRLLDSISIQLKDSDKPGQSLSSETDSLAAPHPETRCESPWETNTATFLNPEPRCESPWETDIDSPVFSGQPRCASLLSNNPVNSPQSKSDIDSQKVVQRVSVEPGSLASLKRKQSDKSASLDILFSEDVIKFKHFKYDVQGWDEDYFKICQTVDETESLMVETTIDVPEILECSPQIRNPNDNHELSAKDQCPLIDITGDSPEAIWCSPLACDQNNGPPSVQDDIQAHPASPQEPGSYCNDSKSSENGVVEDIDMITDEQEEEDYLVEKIHCVNNSEPETLRCRGNEGVQSAGTHLNIIEVQYQSQTTKIDSSNRIYHFRSILIKIAQNNAKLLNEKNFSMMQNC</sequence>
<feature type="compositionally biased region" description="Basic residues" evidence="1">
    <location>
        <begin position="129"/>
        <end position="156"/>
    </location>
</feature>
<feature type="compositionally biased region" description="Polar residues" evidence="1">
    <location>
        <begin position="337"/>
        <end position="346"/>
    </location>
</feature>
<accession>A0A9C6X8C0</accession>
<feature type="compositionally biased region" description="Basic residues" evidence="1">
    <location>
        <begin position="268"/>
        <end position="279"/>
    </location>
</feature>
<dbReference type="RefSeq" id="XP_052131029.1">
    <property type="nucleotide sequence ID" value="XM_052275069.1"/>
</dbReference>
<feature type="compositionally biased region" description="Basic and acidic residues" evidence="1">
    <location>
        <begin position="280"/>
        <end position="292"/>
    </location>
</feature>
<feature type="compositionally biased region" description="Basic and acidic residues" evidence="1">
    <location>
        <begin position="538"/>
        <end position="552"/>
    </location>
</feature>
<feature type="region of interest" description="Disordered" evidence="1">
    <location>
        <begin position="475"/>
        <end position="602"/>
    </location>
</feature>